<proteinExistence type="predicted"/>
<dbReference type="EMBL" id="QTSX02001579">
    <property type="protein sequence ID" value="KAJ9080269.1"/>
    <property type="molecule type" value="Genomic_DNA"/>
</dbReference>
<sequence length="338" mass="37602">MPRNHYLLAEIIYFCSNLIILFASIWESTTQYKLAYLYPPGYTPATSVNPPCALDLEYFHPHHPDLPPGCAKETILPAMKEIPTAPPCPTRLLLMTLVVPHNGSWLPLATAVNYLVRIVPIMHMAFQAQPASPAGVQPDSVYPTTKATKQKASSSKKDASKPSPKPLPKPSPETSPDKSPDHSTGGEKAYGFLTDHSFYHSASDEEPTNKRCQAHKTHPIISLPHMRCTATSPILLPNHQALLILAHLGMNQSPTLITSLASTMPLLAPGIICWPIIYAMLMAGLRFLLSCQSFTHHEHQRWDSHGGQWGFKSRHYTCKDCSWPVQLNTEHWDKVQII</sequence>
<dbReference type="Proteomes" id="UP001165960">
    <property type="component" value="Unassembled WGS sequence"/>
</dbReference>
<comment type="caution">
    <text evidence="1">The sequence shown here is derived from an EMBL/GenBank/DDBJ whole genome shotgun (WGS) entry which is preliminary data.</text>
</comment>
<organism evidence="1 2">
    <name type="scientific">Entomophthora muscae</name>
    <dbReference type="NCBI Taxonomy" id="34485"/>
    <lineage>
        <taxon>Eukaryota</taxon>
        <taxon>Fungi</taxon>
        <taxon>Fungi incertae sedis</taxon>
        <taxon>Zoopagomycota</taxon>
        <taxon>Entomophthoromycotina</taxon>
        <taxon>Entomophthoromycetes</taxon>
        <taxon>Entomophthorales</taxon>
        <taxon>Entomophthoraceae</taxon>
        <taxon>Entomophthora</taxon>
    </lineage>
</organism>
<protein>
    <submittedName>
        <fullName evidence="1">Uncharacterized protein</fullName>
    </submittedName>
</protein>
<gene>
    <name evidence="1" type="ORF">DSO57_1026794</name>
</gene>
<keyword evidence="2" id="KW-1185">Reference proteome</keyword>
<accession>A0ACC2U013</accession>
<reference evidence="1" key="1">
    <citation type="submission" date="2022-04" db="EMBL/GenBank/DDBJ databases">
        <title>Genome of the entomopathogenic fungus Entomophthora muscae.</title>
        <authorList>
            <person name="Elya C."/>
            <person name="Lovett B.R."/>
            <person name="Lee E."/>
            <person name="Macias A.M."/>
            <person name="Hajek A.E."/>
            <person name="De Bivort B.L."/>
            <person name="Kasson M.T."/>
            <person name="De Fine Licht H.H."/>
            <person name="Stajich J.E."/>
        </authorList>
    </citation>
    <scope>NUCLEOTIDE SEQUENCE</scope>
    <source>
        <strain evidence="1">Berkeley</strain>
    </source>
</reference>
<evidence type="ECO:0000313" key="1">
    <source>
        <dbReference type="EMBL" id="KAJ9080269.1"/>
    </source>
</evidence>
<evidence type="ECO:0000313" key="2">
    <source>
        <dbReference type="Proteomes" id="UP001165960"/>
    </source>
</evidence>
<name>A0ACC2U013_9FUNG</name>